<dbReference type="FunFam" id="1.20.5.1430:FF:000006">
    <property type="entry name" value="Microtubule-associated protein RP/EB family member 1C"/>
    <property type="match status" value="1"/>
</dbReference>
<keyword evidence="15" id="KW-1185">Reference proteome</keyword>
<evidence type="ECO:0000259" key="12">
    <source>
        <dbReference type="PROSITE" id="PS50021"/>
    </source>
</evidence>
<keyword evidence="6" id="KW-0498">Mitosis</keyword>
<comment type="caution">
    <text evidence="14">The sequence shown here is derived from an EMBL/GenBank/DDBJ whole genome shotgun (WGS) entry which is preliminary data.</text>
</comment>
<dbReference type="InterPro" id="IPR036133">
    <property type="entry name" value="EB1_C_sf"/>
</dbReference>
<name>A0A2C9UT13_MANES</name>
<reference evidence="15" key="1">
    <citation type="journal article" date="2016" name="Nat. Biotechnol.">
        <title>Sequencing wild and cultivated cassava and related species reveals extensive interspecific hybridization and genetic diversity.</title>
        <authorList>
            <person name="Bredeson J.V."/>
            <person name="Lyons J.B."/>
            <person name="Prochnik S.E."/>
            <person name="Wu G.A."/>
            <person name="Ha C.M."/>
            <person name="Edsinger-Gonzales E."/>
            <person name="Grimwood J."/>
            <person name="Schmutz J."/>
            <person name="Rabbi I.Y."/>
            <person name="Egesi C."/>
            <person name="Nauluvula P."/>
            <person name="Lebot V."/>
            <person name="Ndunguru J."/>
            <person name="Mkamilo G."/>
            <person name="Bart R.S."/>
            <person name="Setter T.L."/>
            <person name="Gleadow R.M."/>
            <person name="Kulakow P."/>
            <person name="Ferguson M.E."/>
            <person name="Rounsley S."/>
            <person name="Rokhsar D.S."/>
        </authorList>
    </citation>
    <scope>NUCLEOTIDE SEQUENCE [LARGE SCALE GENOMIC DNA]</scope>
    <source>
        <strain evidence="15">cv. AM560-2</strain>
    </source>
</reference>
<evidence type="ECO:0000256" key="5">
    <source>
        <dbReference type="ARBA" id="ARBA00022701"/>
    </source>
</evidence>
<evidence type="ECO:0000313" key="15">
    <source>
        <dbReference type="Proteomes" id="UP000091857"/>
    </source>
</evidence>
<dbReference type="OrthoDB" id="2119228at2759"/>
<dbReference type="GO" id="GO:0035372">
    <property type="term" value="P:protein localization to microtubule"/>
    <property type="evidence" value="ECO:0000318"/>
    <property type="project" value="GO_Central"/>
</dbReference>
<dbReference type="InterPro" id="IPR036872">
    <property type="entry name" value="CH_dom_sf"/>
</dbReference>
<accession>A0A2C9UT13</accession>
<feature type="domain" description="EB1 C-terminal" evidence="13">
    <location>
        <begin position="183"/>
        <end position="253"/>
    </location>
</feature>
<dbReference type="InterPro" id="IPR001715">
    <property type="entry name" value="CH_dom"/>
</dbReference>
<feature type="region of interest" description="Disordered" evidence="11">
    <location>
        <begin position="139"/>
        <end position="194"/>
    </location>
</feature>
<dbReference type="GO" id="GO:0005815">
    <property type="term" value="C:microtubule organizing center"/>
    <property type="evidence" value="ECO:0000318"/>
    <property type="project" value="GO_Central"/>
</dbReference>
<evidence type="ECO:0000256" key="2">
    <source>
        <dbReference type="ARBA" id="ARBA00010729"/>
    </source>
</evidence>
<evidence type="ECO:0000256" key="7">
    <source>
        <dbReference type="ARBA" id="ARBA00023212"/>
    </source>
</evidence>
<dbReference type="CDD" id="cd00014">
    <property type="entry name" value="CH_SF"/>
    <property type="match status" value="1"/>
</dbReference>
<comment type="similarity">
    <text evidence="2">Belongs to the MAPRE family.</text>
</comment>
<keyword evidence="7" id="KW-0206">Cytoskeleton</keyword>
<dbReference type="STRING" id="3983.A0A2C9UT13"/>
<dbReference type="SUPFAM" id="SSF140612">
    <property type="entry name" value="EB1 dimerisation domain-like"/>
    <property type="match status" value="1"/>
</dbReference>
<keyword evidence="4" id="KW-0132">Cell division</keyword>
<dbReference type="PROSITE" id="PS50021">
    <property type="entry name" value="CH"/>
    <property type="match status" value="1"/>
</dbReference>
<evidence type="ECO:0000256" key="3">
    <source>
        <dbReference type="ARBA" id="ARBA00022490"/>
    </source>
</evidence>
<evidence type="ECO:0000256" key="10">
    <source>
        <dbReference type="PROSITE-ProRule" id="PRU00576"/>
    </source>
</evidence>
<sequence length="326" mass="36112">MATNIGMMDSAYFVGRSEILSWINSTLQLNLSKVEEACSGAVHCQLMDSVHPGIVPMHKVNFDAKNEYEMIQNYKVLQDVFNKLKITKHIEVNKLTKGRPLDNLEFMQWMKRYCDSVNGGALNYNPLERREACKGGKEASKKCGASQPSAKTSTAAAPKSQSSHNPRRNDLSSVNSANQSVKASKPPPSSVPAYDEQITELKLSVDSLEKERDFYFAKLRDIEILCQSPEIENLTVVAAIKRILYAADDDPSVVAEAQAMVSLQQKEALSPIVETSSEEKMNSDSQKRKCIVNYEVDSTLIAALSPRQRLSEATDVHCSGSPLVTY</sequence>
<gene>
    <name evidence="14" type="ORF">MANES_13G118600v8</name>
</gene>
<protein>
    <recommendedName>
        <fullName evidence="16">Microtubule-associated protein RP/EB family member 1C</fullName>
    </recommendedName>
</protein>
<dbReference type="GO" id="GO:0009652">
    <property type="term" value="P:thigmotropism"/>
    <property type="evidence" value="ECO:0000318"/>
    <property type="project" value="GO_Central"/>
</dbReference>
<dbReference type="GO" id="GO:0051225">
    <property type="term" value="P:spindle assembly"/>
    <property type="evidence" value="ECO:0000318"/>
    <property type="project" value="GO_Central"/>
</dbReference>
<dbReference type="PANTHER" id="PTHR10623">
    <property type="entry name" value="MICROTUBULE-ASSOCIATED PROTEIN RP/EB FAMILY MEMBER"/>
    <property type="match status" value="1"/>
</dbReference>
<keyword evidence="5 10" id="KW-0493">Microtubule</keyword>
<dbReference type="GO" id="GO:0009524">
    <property type="term" value="C:phragmoplast"/>
    <property type="evidence" value="ECO:0007669"/>
    <property type="project" value="UniProtKB-SubCell"/>
</dbReference>
<dbReference type="Gramene" id="Manes.13G118600.1.v8.1">
    <property type="protein sequence ID" value="Manes.13G118600.1.v8.1.CDS"/>
    <property type="gene ID" value="Manes.13G118600.v8.1"/>
</dbReference>
<dbReference type="FunFam" id="1.10.418.10:FF:000028">
    <property type="entry name" value="RP/EB family microtubule-associated protein"/>
    <property type="match status" value="1"/>
</dbReference>
<keyword evidence="3" id="KW-0963">Cytoplasm</keyword>
<dbReference type="Pfam" id="PF03271">
    <property type="entry name" value="EB1"/>
    <property type="match status" value="1"/>
</dbReference>
<dbReference type="Proteomes" id="UP000091857">
    <property type="component" value="Chromosome 13"/>
</dbReference>
<dbReference type="GO" id="GO:0051010">
    <property type="term" value="F:microtubule plus-end binding"/>
    <property type="evidence" value="ECO:0000318"/>
    <property type="project" value="GO_Central"/>
</dbReference>
<evidence type="ECO:0000256" key="1">
    <source>
        <dbReference type="ARBA" id="ARBA00004186"/>
    </source>
</evidence>
<dbReference type="GO" id="GO:0051301">
    <property type="term" value="P:cell division"/>
    <property type="evidence" value="ECO:0007669"/>
    <property type="project" value="UniProtKB-KW"/>
</dbReference>
<evidence type="ECO:0000256" key="4">
    <source>
        <dbReference type="ARBA" id="ARBA00022618"/>
    </source>
</evidence>
<evidence type="ECO:0000256" key="11">
    <source>
        <dbReference type="SAM" id="MobiDB-lite"/>
    </source>
</evidence>
<dbReference type="InterPro" id="IPR004953">
    <property type="entry name" value="EB1_C"/>
</dbReference>
<dbReference type="AlphaFoldDB" id="A0A2C9UT13"/>
<dbReference type="GO" id="GO:0051233">
    <property type="term" value="C:spindle midzone"/>
    <property type="evidence" value="ECO:0000318"/>
    <property type="project" value="GO_Central"/>
</dbReference>
<evidence type="ECO:0008006" key="16">
    <source>
        <dbReference type="Google" id="ProtNLM"/>
    </source>
</evidence>
<dbReference type="EMBL" id="CM004399">
    <property type="protein sequence ID" value="OAY33720.1"/>
    <property type="molecule type" value="Genomic_DNA"/>
</dbReference>
<dbReference type="InterPro" id="IPR027328">
    <property type="entry name" value="MAPRE"/>
</dbReference>
<evidence type="ECO:0000256" key="9">
    <source>
        <dbReference type="ARBA" id="ARBA00060413"/>
    </source>
</evidence>
<evidence type="ECO:0000256" key="8">
    <source>
        <dbReference type="ARBA" id="ARBA00023306"/>
    </source>
</evidence>
<evidence type="ECO:0000256" key="6">
    <source>
        <dbReference type="ARBA" id="ARBA00022776"/>
    </source>
</evidence>
<organism evidence="14 15">
    <name type="scientific">Manihot esculenta</name>
    <name type="common">Cassava</name>
    <name type="synonym">Jatropha manihot</name>
    <dbReference type="NCBI Taxonomy" id="3983"/>
    <lineage>
        <taxon>Eukaryota</taxon>
        <taxon>Viridiplantae</taxon>
        <taxon>Streptophyta</taxon>
        <taxon>Embryophyta</taxon>
        <taxon>Tracheophyta</taxon>
        <taxon>Spermatophyta</taxon>
        <taxon>Magnoliopsida</taxon>
        <taxon>eudicotyledons</taxon>
        <taxon>Gunneridae</taxon>
        <taxon>Pentapetalae</taxon>
        <taxon>rosids</taxon>
        <taxon>fabids</taxon>
        <taxon>Malpighiales</taxon>
        <taxon>Euphorbiaceae</taxon>
        <taxon>Crotonoideae</taxon>
        <taxon>Manihoteae</taxon>
        <taxon>Manihot</taxon>
    </lineage>
</organism>
<feature type="domain" description="Calponin-homology (CH)" evidence="12">
    <location>
        <begin position="13"/>
        <end position="115"/>
    </location>
</feature>
<dbReference type="GO" id="GO:0035371">
    <property type="term" value="C:microtubule plus-end"/>
    <property type="evidence" value="ECO:0000318"/>
    <property type="project" value="GO_Central"/>
</dbReference>
<keyword evidence="8" id="KW-0131">Cell cycle</keyword>
<evidence type="ECO:0000313" key="14">
    <source>
        <dbReference type="EMBL" id="OAY33720.1"/>
    </source>
</evidence>
<proteinExistence type="inferred from homology"/>
<dbReference type="PROSITE" id="PS51230">
    <property type="entry name" value="EB1_C"/>
    <property type="match status" value="1"/>
</dbReference>
<dbReference type="Gene3D" id="1.10.418.10">
    <property type="entry name" value="Calponin-like domain"/>
    <property type="match status" value="1"/>
</dbReference>
<dbReference type="GO" id="GO:0031110">
    <property type="term" value="P:regulation of microtubule polymerization or depolymerization"/>
    <property type="evidence" value="ECO:0000318"/>
    <property type="project" value="GO_Central"/>
</dbReference>
<feature type="compositionally biased region" description="Low complexity" evidence="11">
    <location>
        <begin position="145"/>
        <end position="163"/>
    </location>
</feature>
<dbReference type="Gene3D" id="1.20.5.1430">
    <property type="match status" value="1"/>
</dbReference>
<dbReference type="SUPFAM" id="SSF47576">
    <property type="entry name" value="Calponin-homology domain, CH-domain"/>
    <property type="match status" value="1"/>
</dbReference>
<comment type="subcellular location">
    <subcellularLocation>
        <location evidence="9">Cytoplasm</location>
        <location evidence="9">Cytoskeleton</location>
        <location evidence="9">Phragmoplast</location>
    </subcellularLocation>
    <subcellularLocation>
        <location evidence="1">Cytoplasm</location>
        <location evidence="1">Cytoskeleton</location>
        <location evidence="1">Spindle</location>
    </subcellularLocation>
</comment>
<dbReference type="Pfam" id="PF00307">
    <property type="entry name" value="CH"/>
    <property type="match status" value="1"/>
</dbReference>
<dbReference type="GO" id="GO:0005881">
    <property type="term" value="C:cytoplasmic microtubule"/>
    <property type="evidence" value="ECO:0000318"/>
    <property type="project" value="GO_Central"/>
</dbReference>
<dbReference type="OMA" id="ETMPMNS"/>
<evidence type="ECO:0000259" key="13">
    <source>
        <dbReference type="PROSITE" id="PS51230"/>
    </source>
</evidence>